<dbReference type="AlphaFoldDB" id="A0A3S5B8I4"/>
<feature type="region of interest" description="Disordered" evidence="1">
    <location>
        <begin position="77"/>
        <end position="99"/>
    </location>
</feature>
<dbReference type="Proteomes" id="UP000784294">
    <property type="component" value="Unassembled WGS sequence"/>
</dbReference>
<name>A0A3S5B8I4_9PLAT</name>
<organism evidence="2 3">
    <name type="scientific">Protopolystoma xenopodis</name>
    <dbReference type="NCBI Taxonomy" id="117903"/>
    <lineage>
        <taxon>Eukaryota</taxon>
        <taxon>Metazoa</taxon>
        <taxon>Spiralia</taxon>
        <taxon>Lophotrochozoa</taxon>
        <taxon>Platyhelminthes</taxon>
        <taxon>Monogenea</taxon>
        <taxon>Polyopisthocotylea</taxon>
        <taxon>Polystomatidea</taxon>
        <taxon>Polystomatidae</taxon>
        <taxon>Protopolystoma</taxon>
    </lineage>
</organism>
<protein>
    <submittedName>
        <fullName evidence="2">Uncharacterized protein</fullName>
    </submittedName>
</protein>
<feature type="region of interest" description="Disordered" evidence="1">
    <location>
        <begin position="26"/>
        <end position="62"/>
    </location>
</feature>
<evidence type="ECO:0000313" key="3">
    <source>
        <dbReference type="Proteomes" id="UP000784294"/>
    </source>
</evidence>
<evidence type="ECO:0000313" key="2">
    <source>
        <dbReference type="EMBL" id="VEL16079.1"/>
    </source>
</evidence>
<dbReference type="EMBL" id="CAAALY010027055">
    <property type="protein sequence ID" value="VEL16079.1"/>
    <property type="molecule type" value="Genomic_DNA"/>
</dbReference>
<comment type="caution">
    <text evidence="2">The sequence shown here is derived from an EMBL/GenBank/DDBJ whole genome shotgun (WGS) entry which is preliminary data.</text>
</comment>
<gene>
    <name evidence="2" type="ORF">PXEA_LOCUS9519</name>
</gene>
<keyword evidence="3" id="KW-1185">Reference proteome</keyword>
<accession>A0A3S5B8I4</accession>
<reference evidence="2" key="1">
    <citation type="submission" date="2018-11" db="EMBL/GenBank/DDBJ databases">
        <authorList>
            <consortium name="Pathogen Informatics"/>
        </authorList>
    </citation>
    <scope>NUCLEOTIDE SEQUENCE</scope>
</reference>
<feature type="compositionally biased region" description="Basic and acidic residues" evidence="1">
    <location>
        <begin position="47"/>
        <end position="62"/>
    </location>
</feature>
<sequence>MCESVVQPLGRPRGRAVFNASLRRTGPTRQFGMRHCGTGNRKSRGRLHAEQQHGRTEMHSKRDLNQTIQTGGLVPAMVTLGPKSNSTGPLSWPGPVELV</sequence>
<evidence type="ECO:0000256" key="1">
    <source>
        <dbReference type="SAM" id="MobiDB-lite"/>
    </source>
</evidence>
<proteinExistence type="predicted"/>